<dbReference type="InterPro" id="IPR033729">
    <property type="entry name" value="SerRS_core"/>
</dbReference>
<dbReference type="InterPro" id="IPR002314">
    <property type="entry name" value="aa-tRNA-synt_IIb"/>
</dbReference>
<feature type="binding site" evidence="16">
    <location>
        <begin position="263"/>
        <end position="265"/>
    </location>
    <ligand>
        <name>ATP</name>
        <dbReference type="ChEBI" id="CHEBI:30616"/>
    </ligand>
</feature>
<evidence type="ECO:0000256" key="1">
    <source>
        <dbReference type="ARBA" id="ARBA00004496"/>
    </source>
</evidence>
<accession>A0A0P9CA03</accession>
<dbReference type="CDD" id="cd00770">
    <property type="entry name" value="SerRS_core"/>
    <property type="match status" value="1"/>
</dbReference>
<feature type="binding site" evidence="15">
    <location>
        <position position="286"/>
    </location>
    <ligand>
        <name>L-serine</name>
        <dbReference type="ChEBI" id="CHEBI:33384"/>
    </ligand>
</feature>
<gene>
    <name evidence="18" type="ORF">AN477_21975</name>
</gene>
<dbReference type="InterPro" id="IPR010978">
    <property type="entry name" value="tRNA-bd_arm"/>
</dbReference>
<evidence type="ECO:0000259" key="17">
    <source>
        <dbReference type="PROSITE" id="PS50862"/>
    </source>
</evidence>
<dbReference type="STRING" id="471514.AN477_21975"/>
<evidence type="ECO:0000313" key="18">
    <source>
        <dbReference type="EMBL" id="KPV39890.1"/>
    </source>
</evidence>
<evidence type="ECO:0000313" key="19">
    <source>
        <dbReference type="Proteomes" id="UP000050482"/>
    </source>
</evidence>
<evidence type="ECO:0000256" key="8">
    <source>
        <dbReference type="ARBA" id="ARBA00022840"/>
    </source>
</evidence>
<proteinExistence type="inferred from homology"/>
<dbReference type="SUPFAM" id="SSF46589">
    <property type="entry name" value="tRNA-binding arm"/>
    <property type="match status" value="1"/>
</dbReference>
<comment type="catalytic activity">
    <reaction evidence="13">
        <text>tRNA(Ser) + L-serine + ATP = L-seryl-tRNA(Ser) + AMP + diphosphate + H(+)</text>
        <dbReference type="Rhea" id="RHEA:12292"/>
        <dbReference type="Rhea" id="RHEA-COMP:9669"/>
        <dbReference type="Rhea" id="RHEA-COMP:9703"/>
        <dbReference type="ChEBI" id="CHEBI:15378"/>
        <dbReference type="ChEBI" id="CHEBI:30616"/>
        <dbReference type="ChEBI" id="CHEBI:33019"/>
        <dbReference type="ChEBI" id="CHEBI:33384"/>
        <dbReference type="ChEBI" id="CHEBI:78442"/>
        <dbReference type="ChEBI" id="CHEBI:78533"/>
        <dbReference type="ChEBI" id="CHEBI:456215"/>
        <dbReference type="EC" id="6.1.1.11"/>
    </reaction>
</comment>
<dbReference type="InterPro" id="IPR002317">
    <property type="entry name" value="Ser-tRNA-ligase_type_1"/>
</dbReference>
<dbReference type="OrthoDB" id="9804647at2"/>
<dbReference type="GO" id="GO:0006434">
    <property type="term" value="P:seryl-tRNA aminoacylation"/>
    <property type="evidence" value="ECO:0007669"/>
    <property type="project" value="UniProtKB-UniRule"/>
</dbReference>
<protein>
    <recommendedName>
        <fullName evidence="11 14">Serine--tRNA ligase</fullName>
        <ecNumber evidence="4 14">6.1.1.11</ecNumber>
    </recommendedName>
</protein>
<evidence type="ECO:0000256" key="13">
    <source>
        <dbReference type="ARBA" id="ARBA00048823"/>
    </source>
</evidence>
<feature type="binding site" evidence="15">
    <location>
        <position position="263"/>
    </location>
    <ligand>
        <name>L-serine</name>
        <dbReference type="ChEBI" id="CHEBI:33384"/>
    </ligand>
</feature>
<feature type="domain" description="Aminoacyl-transfer RNA synthetases class-II family profile" evidence="17">
    <location>
        <begin position="142"/>
        <end position="412"/>
    </location>
</feature>
<dbReference type="PIRSF" id="PIRSF001529">
    <property type="entry name" value="Ser-tRNA-synth_IIa"/>
    <property type="match status" value="1"/>
</dbReference>
<comment type="subcellular location">
    <subcellularLocation>
        <location evidence="1">Cytoplasm</location>
    </subcellularLocation>
</comment>
<keyword evidence="6" id="KW-0436">Ligase</keyword>
<dbReference type="RefSeq" id="WP_054971335.1">
    <property type="nucleotide sequence ID" value="NZ_LJCO01000100.1"/>
</dbReference>
<dbReference type="GO" id="GO:0016740">
    <property type="term" value="F:transferase activity"/>
    <property type="evidence" value="ECO:0007669"/>
    <property type="project" value="UniProtKB-ARBA"/>
</dbReference>
<evidence type="ECO:0000256" key="15">
    <source>
        <dbReference type="PIRSR" id="PIRSR001529-1"/>
    </source>
</evidence>
<dbReference type="PRINTS" id="PR00981">
    <property type="entry name" value="TRNASYNTHSER"/>
</dbReference>
<keyword evidence="7" id="KW-0547">Nucleotide-binding</keyword>
<reference evidence="18 19" key="1">
    <citation type="submission" date="2015-09" db="EMBL/GenBank/DDBJ databases">
        <title>Draft genome sequence of Alicyclobacillus ferrooxydans DSM 22381.</title>
        <authorList>
            <person name="Hemp J."/>
        </authorList>
    </citation>
    <scope>NUCLEOTIDE SEQUENCE [LARGE SCALE GENOMIC DNA]</scope>
    <source>
        <strain evidence="18 19">TC-34</strain>
    </source>
</reference>
<evidence type="ECO:0000256" key="14">
    <source>
        <dbReference type="NCBIfam" id="TIGR00414"/>
    </source>
</evidence>
<feature type="binding site" evidence="15">
    <location>
        <position position="233"/>
    </location>
    <ligand>
        <name>L-serine</name>
        <dbReference type="ChEBI" id="CHEBI:33384"/>
    </ligand>
</feature>
<feature type="binding site" evidence="16">
    <location>
        <begin position="279"/>
        <end position="282"/>
    </location>
    <ligand>
        <name>ATP</name>
        <dbReference type="ChEBI" id="CHEBI:30616"/>
    </ligand>
</feature>
<dbReference type="PATRIC" id="fig|471514.4.peg.3828"/>
<dbReference type="InterPro" id="IPR045864">
    <property type="entry name" value="aa-tRNA-synth_II/BPL/LPL"/>
</dbReference>
<dbReference type="AlphaFoldDB" id="A0A0P9CA03"/>
<comment type="pathway">
    <text evidence="2">Aminoacyl-tRNA biosynthesis; selenocysteinyl-tRNA(Sec) biosynthesis; L-seryl-tRNA(Sec) from L-serine and tRNA(Sec): step 1/1.</text>
</comment>
<keyword evidence="5" id="KW-0963">Cytoplasm</keyword>
<dbReference type="EC" id="6.1.1.11" evidence="4 14"/>
<dbReference type="GO" id="GO:0005524">
    <property type="term" value="F:ATP binding"/>
    <property type="evidence" value="ECO:0007669"/>
    <property type="project" value="UniProtKB-KW"/>
</dbReference>
<dbReference type="PANTHER" id="PTHR43697">
    <property type="entry name" value="SERYL-TRNA SYNTHETASE"/>
    <property type="match status" value="1"/>
</dbReference>
<dbReference type="SUPFAM" id="SSF55681">
    <property type="entry name" value="Class II aaRS and biotin synthetases"/>
    <property type="match status" value="1"/>
</dbReference>
<dbReference type="Gene3D" id="3.30.930.10">
    <property type="entry name" value="Bira Bifunctional Protein, Domain 2"/>
    <property type="match status" value="1"/>
</dbReference>
<evidence type="ECO:0000256" key="2">
    <source>
        <dbReference type="ARBA" id="ARBA00005045"/>
    </source>
</evidence>
<feature type="site" description="Important for serine binding" evidence="15">
    <location>
        <position position="387"/>
    </location>
</feature>
<dbReference type="EMBL" id="LJCO01000100">
    <property type="protein sequence ID" value="KPV39890.1"/>
    <property type="molecule type" value="Genomic_DNA"/>
</dbReference>
<dbReference type="Pfam" id="PF00587">
    <property type="entry name" value="tRNA-synt_2b"/>
    <property type="match status" value="1"/>
</dbReference>
<keyword evidence="9" id="KW-0648">Protein biosynthesis</keyword>
<dbReference type="InterPro" id="IPR006195">
    <property type="entry name" value="aa-tRNA-synth_II"/>
</dbReference>
<comment type="similarity">
    <text evidence="3">Belongs to the class-II aminoacyl-tRNA synthetase family. Type-1 seryl-tRNA synthetase subfamily.</text>
</comment>
<evidence type="ECO:0000256" key="4">
    <source>
        <dbReference type="ARBA" id="ARBA00012840"/>
    </source>
</evidence>
<evidence type="ECO:0000256" key="5">
    <source>
        <dbReference type="ARBA" id="ARBA00022490"/>
    </source>
</evidence>
<dbReference type="InterPro" id="IPR042103">
    <property type="entry name" value="SerRS_1_N_sf"/>
</dbReference>
<evidence type="ECO:0000256" key="10">
    <source>
        <dbReference type="ARBA" id="ARBA00023146"/>
    </source>
</evidence>
<evidence type="ECO:0000256" key="16">
    <source>
        <dbReference type="PIRSR" id="PIRSR001529-2"/>
    </source>
</evidence>
<dbReference type="InterPro" id="IPR015866">
    <property type="entry name" value="Ser-tRNA-synth_1_N"/>
</dbReference>
<feature type="binding site" evidence="15">
    <location>
        <position position="385"/>
    </location>
    <ligand>
        <name>L-serine</name>
        <dbReference type="ChEBI" id="CHEBI:33384"/>
    </ligand>
</feature>
<dbReference type="GO" id="GO:0005737">
    <property type="term" value="C:cytoplasm"/>
    <property type="evidence" value="ECO:0007669"/>
    <property type="project" value="UniProtKB-SubCell"/>
</dbReference>
<dbReference type="GO" id="GO:0140096">
    <property type="term" value="F:catalytic activity, acting on a protein"/>
    <property type="evidence" value="ECO:0007669"/>
    <property type="project" value="UniProtKB-ARBA"/>
</dbReference>
<evidence type="ECO:0000256" key="6">
    <source>
        <dbReference type="ARBA" id="ARBA00022598"/>
    </source>
</evidence>
<sequence length="425" mass="47629">MLDIQFIRDNRDTLQEVAIAKGLQVDMGRLIQVDEARRAELRKRETLRQQRNQTSKEVALLAGCGQADGPEAAQLKSQVRIINEDLADVEARWNALQAEYDALMLLVPNIVSPDTPQGASDADNVEIRRVGELPHFGFDSLDHVTLGERLDLIDIPRGVKVGGSRSYYLKNGGLYLHRAVQQLAIDLLTQRGFTVMDVPVMVREEALNHTGFFPGGESQTYRLPADDLWLVGTAEAPLVSYFSDDIVDVSDPIRIAGVSNCYRREAGSAGRDVRGLYRVHQFAKVEQVVLCENDLEVAEGLLNEITQNAEDLLQALELPYRVVAVCTGDMSQKNYKQYDIETWMPSRNAYGETHSSSLLLDFQARRSNIRYRDKNGQLQFCYTLNNTAVASPRILIPLLEVHQQEDGSIRIPKALEPYMNTVTLG</sequence>
<dbReference type="NCBIfam" id="TIGR00414">
    <property type="entry name" value="serS"/>
    <property type="match status" value="1"/>
</dbReference>
<dbReference type="Gene3D" id="1.10.287.40">
    <property type="entry name" value="Serine-tRNA synthetase, tRNA binding domain"/>
    <property type="match status" value="1"/>
</dbReference>
<evidence type="ECO:0000256" key="11">
    <source>
        <dbReference type="ARBA" id="ARBA00039158"/>
    </source>
</evidence>
<name>A0A0P9CA03_9BACL</name>
<evidence type="ECO:0000256" key="7">
    <source>
        <dbReference type="ARBA" id="ARBA00022741"/>
    </source>
</evidence>
<keyword evidence="8 16" id="KW-0067">ATP-binding</keyword>
<evidence type="ECO:0000256" key="12">
    <source>
        <dbReference type="ARBA" id="ARBA00047929"/>
    </source>
</evidence>
<evidence type="ECO:0000256" key="9">
    <source>
        <dbReference type="ARBA" id="ARBA00022917"/>
    </source>
</evidence>
<evidence type="ECO:0000256" key="3">
    <source>
        <dbReference type="ARBA" id="ARBA00010728"/>
    </source>
</evidence>
<dbReference type="GO" id="GO:0004828">
    <property type="term" value="F:serine-tRNA ligase activity"/>
    <property type="evidence" value="ECO:0007669"/>
    <property type="project" value="UniProtKB-UniRule"/>
</dbReference>
<dbReference type="Pfam" id="PF02403">
    <property type="entry name" value="Seryl_tRNA_N"/>
    <property type="match status" value="1"/>
</dbReference>
<feature type="binding site" evidence="16">
    <location>
        <begin position="352"/>
        <end position="355"/>
    </location>
    <ligand>
        <name>ATP</name>
        <dbReference type="ChEBI" id="CHEBI:30616"/>
    </ligand>
</feature>
<dbReference type="Proteomes" id="UP000050482">
    <property type="component" value="Unassembled WGS sequence"/>
</dbReference>
<organism evidence="18 19">
    <name type="scientific">Alicyclobacillus ferrooxydans</name>
    <dbReference type="NCBI Taxonomy" id="471514"/>
    <lineage>
        <taxon>Bacteria</taxon>
        <taxon>Bacillati</taxon>
        <taxon>Bacillota</taxon>
        <taxon>Bacilli</taxon>
        <taxon>Bacillales</taxon>
        <taxon>Alicyclobacillaceae</taxon>
        <taxon>Alicyclobacillus</taxon>
    </lineage>
</organism>
<comment type="caution">
    <text evidence="18">The sequence shown here is derived from an EMBL/GenBank/DDBJ whole genome shotgun (WGS) entry which is preliminary data.</text>
</comment>
<dbReference type="PROSITE" id="PS50862">
    <property type="entry name" value="AA_TRNA_LIGASE_II"/>
    <property type="match status" value="1"/>
</dbReference>
<dbReference type="PANTHER" id="PTHR43697:SF1">
    <property type="entry name" value="SERINE--TRNA LIGASE"/>
    <property type="match status" value="1"/>
</dbReference>
<keyword evidence="19" id="KW-1185">Reference proteome</keyword>
<comment type="catalytic activity">
    <reaction evidence="12">
        <text>tRNA(Sec) + L-serine + ATP = L-seryl-tRNA(Sec) + AMP + diphosphate + H(+)</text>
        <dbReference type="Rhea" id="RHEA:42580"/>
        <dbReference type="Rhea" id="RHEA-COMP:9742"/>
        <dbReference type="Rhea" id="RHEA-COMP:10128"/>
        <dbReference type="ChEBI" id="CHEBI:15378"/>
        <dbReference type="ChEBI" id="CHEBI:30616"/>
        <dbReference type="ChEBI" id="CHEBI:33019"/>
        <dbReference type="ChEBI" id="CHEBI:33384"/>
        <dbReference type="ChEBI" id="CHEBI:78442"/>
        <dbReference type="ChEBI" id="CHEBI:78533"/>
        <dbReference type="ChEBI" id="CHEBI:456215"/>
        <dbReference type="EC" id="6.1.1.11"/>
    </reaction>
</comment>
<keyword evidence="10 18" id="KW-0030">Aminoacyl-tRNA synthetase</keyword>